<accession>A0ABR8K6M6</accession>
<sequence>MGHWALGRGHGDTGTRGHGERLVAICLLVSLSPSSPHLPSLQSPLPSLLKSEKQ</sequence>
<dbReference type="Proteomes" id="UP000637383">
    <property type="component" value="Unassembled WGS sequence"/>
</dbReference>
<proteinExistence type="predicted"/>
<dbReference type="EMBL" id="JACJTU010000012">
    <property type="protein sequence ID" value="MBD2735110.1"/>
    <property type="molecule type" value="Genomic_DNA"/>
</dbReference>
<comment type="caution">
    <text evidence="2">The sequence shown here is derived from an EMBL/GenBank/DDBJ whole genome shotgun (WGS) entry which is preliminary data.</text>
</comment>
<gene>
    <name evidence="2" type="ORF">H6H03_14625</name>
</gene>
<evidence type="ECO:0000256" key="1">
    <source>
        <dbReference type="SAM" id="MobiDB-lite"/>
    </source>
</evidence>
<organism evidence="2 3">
    <name type="scientific">Nostoc paludosum FACHB-159</name>
    <dbReference type="NCBI Taxonomy" id="2692908"/>
    <lineage>
        <taxon>Bacteria</taxon>
        <taxon>Bacillati</taxon>
        <taxon>Cyanobacteriota</taxon>
        <taxon>Cyanophyceae</taxon>
        <taxon>Nostocales</taxon>
        <taxon>Nostocaceae</taxon>
        <taxon>Nostoc</taxon>
    </lineage>
</organism>
<name>A0ABR8K6M6_9NOSO</name>
<keyword evidence="3" id="KW-1185">Reference proteome</keyword>
<reference evidence="2 3" key="1">
    <citation type="journal article" date="2020" name="ISME J.">
        <title>Comparative genomics reveals insights into cyanobacterial evolution and habitat adaptation.</title>
        <authorList>
            <person name="Chen M.Y."/>
            <person name="Teng W.K."/>
            <person name="Zhao L."/>
            <person name="Hu C.X."/>
            <person name="Zhou Y.K."/>
            <person name="Han B.P."/>
            <person name="Song L.R."/>
            <person name="Shu W.S."/>
        </authorList>
    </citation>
    <scope>NUCLEOTIDE SEQUENCE [LARGE SCALE GENOMIC DNA]</scope>
    <source>
        <strain evidence="2 3">FACHB-159</strain>
    </source>
</reference>
<evidence type="ECO:0000313" key="3">
    <source>
        <dbReference type="Proteomes" id="UP000637383"/>
    </source>
</evidence>
<dbReference type="RefSeq" id="WP_190955785.1">
    <property type="nucleotide sequence ID" value="NZ_JACJTU010000012.1"/>
</dbReference>
<feature type="region of interest" description="Disordered" evidence="1">
    <location>
        <begin position="34"/>
        <end position="54"/>
    </location>
</feature>
<evidence type="ECO:0000313" key="2">
    <source>
        <dbReference type="EMBL" id="MBD2735110.1"/>
    </source>
</evidence>
<protein>
    <submittedName>
        <fullName evidence="2">Uncharacterized protein</fullName>
    </submittedName>
</protein>